<dbReference type="GO" id="GO:0007015">
    <property type="term" value="P:actin filament organization"/>
    <property type="evidence" value="ECO:0007669"/>
    <property type="project" value="TreeGrafter"/>
</dbReference>
<dbReference type="InterPro" id="IPR036222">
    <property type="entry name" value="CAP_N_sf"/>
</dbReference>
<comment type="subcellular location">
    <subcellularLocation>
        <location evidence="1">Cell membrane</location>
        <topology evidence="1">Peripheral membrane protein</topology>
    </subcellularLocation>
</comment>
<dbReference type="InterPro" id="IPR006599">
    <property type="entry name" value="CARP_motif"/>
</dbReference>
<dbReference type="SUPFAM" id="SSF69340">
    <property type="entry name" value="C-terminal domain of adenylylcyclase associated protein"/>
    <property type="match status" value="1"/>
</dbReference>
<dbReference type="InterPro" id="IPR053950">
    <property type="entry name" value="CAP_N"/>
</dbReference>
<dbReference type="FunFam" id="2.160.20.70:FF:000001">
    <property type="entry name" value="Adenylyl cyclase-associated protein"/>
    <property type="match status" value="1"/>
</dbReference>
<dbReference type="GO" id="GO:0005886">
    <property type="term" value="C:plasma membrane"/>
    <property type="evidence" value="ECO:0007669"/>
    <property type="project" value="UniProtKB-SubCell"/>
</dbReference>
<dbReference type="SUPFAM" id="SSF101278">
    <property type="entry name" value="N-terminal domain of adenylylcyclase associated protein, CAP"/>
    <property type="match status" value="1"/>
</dbReference>
<reference evidence="8" key="1">
    <citation type="submission" date="2015-09" db="EMBL/GenBank/DDBJ databases">
        <title>Scylla olivacea transcriptome.</title>
        <authorList>
            <person name="Ikhwanuddin M."/>
        </authorList>
    </citation>
    <scope>NUCLEOTIDE SEQUENCE</scope>
</reference>
<evidence type="ECO:0000256" key="6">
    <source>
        <dbReference type="SAM" id="MobiDB-lite"/>
    </source>
</evidence>
<keyword evidence="4" id="KW-0472">Membrane</keyword>
<dbReference type="GO" id="GO:0003779">
    <property type="term" value="F:actin binding"/>
    <property type="evidence" value="ECO:0007669"/>
    <property type="project" value="InterPro"/>
</dbReference>
<evidence type="ECO:0000313" key="8">
    <source>
        <dbReference type="EMBL" id="JAI66075.1"/>
    </source>
</evidence>
<dbReference type="InterPro" id="IPR036223">
    <property type="entry name" value="CAP_C_sf"/>
</dbReference>
<dbReference type="PROSITE" id="PS51329">
    <property type="entry name" value="C_CAP_COFACTOR_C"/>
    <property type="match status" value="1"/>
</dbReference>
<evidence type="ECO:0000256" key="3">
    <source>
        <dbReference type="ARBA" id="ARBA00022475"/>
    </source>
</evidence>
<dbReference type="Pfam" id="PF01213">
    <property type="entry name" value="CAP_N-CM"/>
    <property type="match status" value="1"/>
</dbReference>
<dbReference type="GO" id="GO:0019933">
    <property type="term" value="P:cAMP-mediated signaling"/>
    <property type="evidence" value="ECO:0007669"/>
    <property type="project" value="TreeGrafter"/>
</dbReference>
<feature type="region of interest" description="Disordered" evidence="6">
    <location>
        <begin position="273"/>
        <end position="310"/>
    </location>
</feature>
<evidence type="ECO:0000256" key="5">
    <source>
        <dbReference type="RuleBase" id="RU000647"/>
    </source>
</evidence>
<dbReference type="Pfam" id="PF21938">
    <property type="entry name" value="CAP_N"/>
    <property type="match status" value="1"/>
</dbReference>
<dbReference type="PROSITE" id="PS01088">
    <property type="entry name" value="CAP_1"/>
    <property type="match status" value="1"/>
</dbReference>
<dbReference type="GO" id="GO:0000902">
    <property type="term" value="P:cell morphogenesis"/>
    <property type="evidence" value="ECO:0007669"/>
    <property type="project" value="TreeGrafter"/>
</dbReference>
<dbReference type="AlphaFoldDB" id="A0A0P4WJ30"/>
<dbReference type="Pfam" id="PF08603">
    <property type="entry name" value="CAP_C"/>
    <property type="match status" value="1"/>
</dbReference>
<evidence type="ECO:0000256" key="4">
    <source>
        <dbReference type="ARBA" id="ARBA00023136"/>
    </source>
</evidence>
<feature type="domain" description="C-CAP/cofactor C-like" evidence="7">
    <location>
        <begin position="306"/>
        <end position="447"/>
    </location>
</feature>
<comment type="similarity">
    <text evidence="2 5">Belongs to the CAP family.</text>
</comment>
<evidence type="ECO:0000259" key="7">
    <source>
        <dbReference type="PROSITE" id="PS51329"/>
    </source>
</evidence>
<dbReference type="PANTHER" id="PTHR10652:SF0">
    <property type="entry name" value="ADENYLYL CYCLASE-ASSOCIATED PROTEIN"/>
    <property type="match status" value="1"/>
</dbReference>
<dbReference type="InterPro" id="IPR017901">
    <property type="entry name" value="C-CAP_CF_C-like"/>
</dbReference>
<organism evidence="8">
    <name type="scientific">Scylla olivacea</name>
    <name type="common">Orange mud crab</name>
    <name type="synonym">Cancer olivacea</name>
    <dbReference type="NCBI Taxonomy" id="85551"/>
    <lineage>
        <taxon>Eukaryota</taxon>
        <taxon>Metazoa</taxon>
        <taxon>Ecdysozoa</taxon>
        <taxon>Arthropoda</taxon>
        <taxon>Crustacea</taxon>
        <taxon>Multicrustacea</taxon>
        <taxon>Malacostraca</taxon>
        <taxon>Eumalacostraca</taxon>
        <taxon>Eucarida</taxon>
        <taxon>Decapoda</taxon>
        <taxon>Pleocyemata</taxon>
        <taxon>Brachyura</taxon>
        <taxon>Eubrachyura</taxon>
        <taxon>Portunoidea</taxon>
        <taxon>Portunidae</taxon>
        <taxon>Portuninae</taxon>
        <taxon>Scylla</taxon>
    </lineage>
</organism>
<keyword evidence="3" id="KW-1003">Cell membrane</keyword>
<evidence type="ECO:0000256" key="1">
    <source>
        <dbReference type="ARBA" id="ARBA00004202"/>
    </source>
</evidence>
<dbReference type="PANTHER" id="PTHR10652">
    <property type="entry name" value="ADENYLYL CYCLASE-ASSOCIATED PROTEIN"/>
    <property type="match status" value="1"/>
</dbReference>
<sequence>MAGELAALVSRLETAVERLEKAGVGDKGQGSAAGTQEECTVPFVLAYDDLLSGPFKTFFDTSQKIGGDVATITNLVQECFINQRAFLVMASKSQRPLDTELPQVLEPTGKKIQAVIAFRESNRQSKFFNHLSAISESISGLSWVAVAPAPAPYVKEMGDSAMFYSNRVLKDYREKDKVHVEWVQNLNNVWKELQEYVRKYHTTGLSWNTRGGNAMNNLKAAPPNCGVPPPPPPGIPPPPPMVKLEPKAVAADDGRSALFASINKGTEITAGLKKVTDDMKTHKNPSLREGPKPFVKQSSPSSRASPAKDAFAGTPKLALEGKKWFVEYQKDNQNIKIDAKMDQCVYIFKCQNVVVQVKGKLNSIILDSCKKSAVVFDDLVSALEVVNCQSSKVQVMGVMPTISIEKTDGCQVFLSKASLNTEIVTAKSSEMNIMVPKPDGEFAELAIPEQFLTKVNGLSLTTTCTESC</sequence>
<dbReference type="GO" id="GO:0008179">
    <property type="term" value="F:adenylate cyclase binding"/>
    <property type="evidence" value="ECO:0007669"/>
    <property type="project" value="TreeGrafter"/>
</dbReference>
<protein>
    <recommendedName>
        <fullName evidence="5">Adenylyl cyclase-associated protein</fullName>
    </recommendedName>
</protein>
<evidence type="ECO:0000256" key="2">
    <source>
        <dbReference type="ARBA" id="ARBA00007659"/>
    </source>
</evidence>
<dbReference type="InterPro" id="IPR001837">
    <property type="entry name" value="Adenylate_cyclase-assoc_CAP"/>
</dbReference>
<dbReference type="InterPro" id="IPR018106">
    <property type="entry name" value="CAP_CS_N"/>
</dbReference>
<dbReference type="Gene3D" id="1.25.40.330">
    <property type="entry name" value="Adenylate cyclase-associated CAP, N-terminal domain"/>
    <property type="match status" value="1"/>
</dbReference>
<dbReference type="SMART" id="SM00673">
    <property type="entry name" value="CARP"/>
    <property type="match status" value="2"/>
</dbReference>
<dbReference type="InterPro" id="IPR013912">
    <property type="entry name" value="Adenylate_cyclase-assoc_CAP_C"/>
</dbReference>
<dbReference type="InterPro" id="IPR016098">
    <property type="entry name" value="CAP/MinC_C"/>
</dbReference>
<dbReference type="GO" id="GO:0005737">
    <property type="term" value="C:cytoplasm"/>
    <property type="evidence" value="ECO:0007669"/>
    <property type="project" value="TreeGrafter"/>
</dbReference>
<dbReference type="Gene3D" id="2.160.20.70">
    <property type="match status" value="1"/>
</dbReference>
<dbReference type="InterPro" id="IPR013992">
    <property type="entry name" value="Adenylate_cyclase-assoc_CAP_N"/>
</dbReference>
<name>A0A0P4WJ30_SCYOL</name>
<dbReference type="FunFam" id="1.25.40.330:FF:000001">
    <property type="entry name" value="Adenylyl cyclase-associated protein"/>
    <property type="match status" value="1"/>
</dbReference>
<dbReference type="EMBL" id="GDRN01054717">
    <property type="protein sequence ID" value="JAI66075.1"/>
    <property type="molecule type" value="Transcribed_RNA"/>
</dbReference>
<proteinExistence type="inferred from homology"/>
<accession>A0A0P4WJ30</accession>